<dbReference type="EMBL" id="LSZO01000134">
    <property type="protein sequence ID" value="KXU38461.1"/>
    <property type="molecule type" value="Genomic_DNA"/>
</dbReference>
<reference evidence="1 2" key="1">
    <citation type="submission" date="2016-02" db="EMBL/GenBank/DDBJ databases">
        <authorList>
            <person name="Wen L."/>
            <person name="He K."/>
            <person name="Yang H."/>
        </authorList>
    </citation>
    <scope>NUCLEOTIDE SEQUENCE [LARGE SCALE GENOMIC DNA]</scope>
    <source>
        <strain evidence="1 2">CV58</strain>
    </source>
</reference>
<evidence type="ECO:0008006" key="3">
    <source>
        <dbReference type="Google" id="ProtNLM"/>
    </source>
</evidence>
<gene>
    <name evidence="1" type="ORF">AXE65_13115</name>
</gene>
<dbReference type="OrthoDB" id="308644at2"/>
<organism evidence="1 2">
    <name type="scientific">Ventosimonas gracilis</name>
    <dbReference type="NCBI Taxonomy" id="1680762"/>
    <lineage>
        <taxon>Bacteria</taxon>
        <taxon>Pseudomonadati</taxon>
        <taxon>Pseudomonadota</taxon>
        <taxon>Gammaproteobacteria</taxon>
        <taxon>Pseudomonadales</taxon>
        <taxon>Ventosimonadaceae</taxon>
        <taxon>Ventosimonas</taxon>
    </lineage>
</organism>
<dbReference type="Proteomes" id="UP000072660">
    <property type="component" value="Unassembled WGS sequence"/>
</dbReference>
<proteinExistence type="predicted"/>
<dbReference type="InterPro" id="IPR012933">
    <property type="entry name" value="HicA_mRNA_interferase"/>
</dbReference>
<comment type="caution">
    <text evidence="1">The sequence shown here is derived from an EMBL/GenBank/DDBJ whole genome shotgun (WGS) entry which is preliminary data.</text>
</comment>
<name>A0A139SVK4_9GAMM</name>
<dbReference type="Pfam" id="PF07927">
    <property type="entry name" value="HicA_toxin"/>
    <property type="match status" value="1"/>
</dbReference>
<protein>
    <recommendedName>
        <fullName evidence="3">Type II toxin-antitoxin system HicA family toxin</fullName>
    </recommendedName>
</protein>
<evidence type="ECO:0000313" key="1">
    <source>
        <dbReference type="EMBL" id="KXU38461.1"/>
    </source>
</evidence>
<evidence type="ECO:0000313" key="2">
    <source>
        <dbReference type="Proteomes" id="UP000072660"/>
    </source>
</evidence>
<dbReference type="RefSeq" id="WP_068389410.1">
    <property type="nucleotide sequence ID" value="NZ_LSZO01000134.1"/>
</dbReference>
<sequence length="81" mass="9208">MNTTTKLLNAMRNNPRDWRMEQLLAVARQFDVAVRNDGGSHHVFSHVAIPGIVTVPAHRPIKPVYVRQFVAFIDTIKEARS</sequence>
<dbReference type="GO" id="GO:0003729">
    <property type="term" value="F:mRNA binding"/>
    <property type="evidence" value="ECO:0007669"/>
    <property type="project" value="InterPro"/>
</dbReference>
<dbReference type="AlphaFoldDB" id="A0A139SVK4"/>
<accession>A0A139SVK4</accession>
<keyword evidence="2" id="KW-1185">Reference proteome</keyword>